<dbReference type="Pfam" id="PF01509">
    <property type="entry name" value="TruB_N"/>
    <property type="match status" value="1"/>
</dbReference>
<dbReference type="OrthoDB" id="9802309at2"/>
<gene>
    <name evidence="5 7" type="primary">truB</name>
    <name evidence="7" type="ORF">SAPIS_v1c03980</name>
</gene>
<accession>V5RI64</accession>
<dbReference type="GO" id="GO:0160148">
    <property type="term" value="F:tRNA pseudouridine(55) synthase activity"/>
    <property type="evidence" value="ECO:0007669"/>
    <property type="project" value="UniProtKB-EC"/>
</dbReference>
<reference evidence="7 8" key="1">
    <citation type="journal article" date="2014" name="Genome Announc.">
        <title>Complete Genome Sequence of Spiroplasma apis B31T (ATCC 33834), a Bacterium Associated with May Disease of Honeybees (Apis mellifera).</title>
        <authorList>
            <person name="Ku C."/>
            <person name="Lo W.S."/>
            <person name="Chen L.L."/>
            <person name="Kuo C.H."/>
        </authorList>
    </citation>
    <scope>NUCLEOTIDE SEQUENCE [LARGE SCALE GENOMIC DNA]</scope>
    <source>
        <strain evidence="7">B31</strain>
    </source>
</reference>
<dbReference type="GO" id="GO:0031119">
    <property type="term" value="P:tRNA pseudouridine synthesis"/>
    <property type="evidence" value="ECO:0007669"/>
    <property type="project" value="UniProtKB-UniRule"/>
</dbReference>
<feature type="active site" description="Nucleophile" evidence="5">
    <location>
        <position position="41"/>
    </location>
</feature>
<dbReference type="InterPro" id="IPR002501">
    <property type="entry name" value="PsdUridine_synth_N"/>
</dbReference>
<dbReference type="KEGG" id="sapi:SAPIS_v1c03980"/>
<organism evidence="7 8">
    <name type="scientific">Spiroplasma apis B31</name>
    <dbReference type="NCBI Taxonomy" id="1276258"/>
    <lineage>
        <taxon>Bacteria</taxon>
        <taxon>Bacillati</taxon>
        <taxon>Mycoplasmatota</taxon>
        <taxon>Mollicutes</taxon>
        <taxon>Entomoplasmatales</taxon>
        <taxon>Spiroplasmataceae</taxon>
        <taxon>Spiroplasma</taxon>
    </lineage>
</organism>
<keyword evidence="4 5" id="KW-0413">Isomerase</keyword>
<evidence type="ECO:0000256" key="1">
    <source>
        <dbReference type="ARBA" id="ARBA00000385"/>
    </source>
</evidence>
<dbReference type="HAMAP" id="MF_01080">
    <property type="entry name" value="TruB_bact"/>
    <property type="match status" value="1"/>
</dbReference>
<dbReference type="Gene3D" id="3.30.2350.10">
    <property type="entry name" value="Pseudouridine synthase"/>
    <property type="match status" value="1"/>
</dbReference>
<dbReference type="PATRIC" id="fig|1276258.3.peg.396"/>
<comment type="catalytic activity">
    <reaction evidence="1 5">
        <text>uridine(55) in tRNA = pseudouridine(55) in tRNA</text>
        <dbReference type="Rhea" id="RHEA:42532"/>
        <dbReference type="Rhea" id="RHEA-COMP:10101"/>
        <dbReference type="Rhea" id="RHEA-COMP:10102"/>
        <dbReference type="ChEBI" id="CHEBI:65314"/>
        <dbReference type="ChEBI" id="CHEBI:65315"/>
        <dbReference type="EC" id="5.4.99.25"/>
    </reaction>
</comment>
<dbReference type="GO" id="GO:1990481">
    <property type="term" value="P:mRNA pseudouridine synthesis"/>
    <property type="evidence" value="ECO:0007669"/>
    <property type="project" value="TreeGrafter"/>
</dbReference>
<dbReference type="InterPro" id="IPR020103">
    <property type="entry name" value="PsdUridine_synth_cat_dom_sf"/>
</dbReference>
<evidence type="ECO:0000256" key="5">
    <source>
        <dbReference type="HAMAP-Rule" id="MF_01080"/>
    </source>
</evidence>
<comment type="similarity">
    <text evidence="2 5">Belongs to the pseudouridine synthase TruB family. Type 1 subfamily.</text>
</comment>
<dbReference type="AlphaFoldDB" id="V5RI64"/>
<dbReference type="PANTHER" id="PTHR13767:SF2">
    <property type="entry name" value="PSEUDOURIDYLATE SYNTHASE TRUB1"/>
    <property type="match status" value="1"/>
</dbReference>
<dbReference type="InterPro" id="IPR014780">
    <property type="entry name" value="tRNA_psdUridine_synth_TruB"/>
</dbReference>
<comment type="function">
    <text evidence="5">Responsible for synthesis of pseudouridine from uracil-55 in the psi GC loop of transfer RNAs.</text>
</comment>
<dbReference type="CDD" id="cd02573">
    <property type="entry name" value="PseudoU_synth_EcTruB"/>
    <property type="match status" value="1"/>
</dbReference>
<keyword evidence="8" id="KW-1185">Reference proteome</keyword>
<dbReference type="GO" id="GO:0003723">
    <property type="term" value="F:RNA binding"/>
    <property type="evidence" value="ECO:0007669"/>
    <property type="project" value="InterPro"/>
</dbReference>
<evidence type="ECO:0000313" key="7">
    <source>
        <dbReference type="EMBL" id="AHB36244.1"/>
    </source>
</evidence>
<proteinExistence type="inferred from homology"/>
<dbReference type="STRING" id="1276258.SAPIS_v1c03980"/>
<dbReference type="NCBIfam" id="TIGR00431">
    <property type="entry name" value="TruB"/>
    <property type="match status" value="1"/>
</dbReference>
<feature type="domain" description="Pseudouridine synthase II N-terminal" evidence="6">
    <location>
        <begin position="26"/>
        <end position="177"/>
    </location>
</feature>
<dbReference type="Proteomes" id="UP000018550">
    <property type="component" value="Chromosome"/>
</dbReference>
<dbReference type="PANTHER" id="PTHR13767">
    <property type="entry name" value="TRNA-PSEUDOURIDINE SYNTHASE"/>
    <property type="match status" value="1"/>
</dbReference>
<dbReference type="HOGENOM" id="CLU_032087_0_2_14"/>
<evidence type="ECO:0000259" key="6">
    <source>
        <dbReference type="Pfam" id="PF01509"/>
    </source>
</evidence>
<name>V5RI64_SPIAP</name>
<dbReference type="RefSeq" id="WP_023789178.1">
    <property type="nucleotide sequence ID" value="NC_022998.1"/>
</dbReference>
<dbReference type="EC" id="5.4.99.25" evidence="5"/>
<evidence type="ECO:0000256" key="4">
    <source>
        <dbReference type="ARBA" id="ARBA00023235"/>
    </source>
</evidence>
<evidence type="ECO:0000256" key="3">
    <source>
        <dbReference type="ARBA" id="ARBA00022694"/>
    </source>
</evidence>
<evidence type="ECO:0000313" key="8">
    <source>
        <dbReference type="Proteomes" id="UP000018550"/>
    </source>
</evidence>
<dbReference type="eggNOG" id="COG0130">
    <property type="taxonomic scope" value="Bacteria"/>
</dbReference>
<sequence length="308" mass="34907">MSQKSGIYLINKPSGITSNDLIQKLKRKFQIKKIGHAGTLDPLATGIMVILVNQATKISNYLLSKDKIYNVTMKLFIQTDSDDITGAVLKEETPRKFSKKEITDVVNKYDGYMYEQYPPIYSAVKVEGKKLYEYARNNQSVEIKPRTVTINSCKLLDYNSKLGTIKLSVSCSKGTYIRSLVKDIAKDLSTISTVKELERVASGEFFLTEAKTIEEVTENDIISIYDGLIQNKQALIEYHKIEDIKQGKAITLVNINLPIVFIIDDKKNVIAIYRWVAHELYACQRGLWEVDDKAILTDAERSNFNGIN</sequence>
<dbReference type="EMBL" id="CP006682">
    <property type="protein sequence ID" value="AHB36244.1"/>
    <property type="molecule type" value="Genomic_DNA"/>
</dbReference>
<dbReference type="SUPFAM" id="SSF55120">
    <property type="entry name" value="Pseudouridine synthase"/>
    <property type="match status" value="1"/>
</dbReference>
<protein>
    <recommendedName>
        <fullName evidence="5">tRNA pseudouridine synthase B</fullName>
        <ecNumber evidence="5">5.4.99.25</ecNumber>
    </recommendedName>
    <alternativeName>
        <fullName evidence="5">tRNA pseudouridine(55) synthase</fullName>
        <shortName evidence="5">Psi55 synthase</shortName>
    </alternativeName>
    <alternativeName>
        <fullName evidence="5">tRNA pseudouridylate synthase</fullName>
    </alternativeName>
    <alternativeName>
        <fullName evidence="5">tRNA-uridine isomerase</fullName>
    </alternativeName>
</protein>
<keyword evidence="3 5" id="KW-0819">tRNA processing</keyword>
<evidence type="ECO:0000256" key="2">
    <source>
        <dbReference type="ARBA" id="ARBA00005642"/>
    </source>
</evidence>